<dbReference type="AlphaFoldDB" id="A0A2T0V100"/>
<dbReference type="PANTHER" id="PTHR43085">
    <property type="entry name" value="HEXOKINASE FAMILY MEMBER"/>
    <property type="match status" value="1"/>
</dbReference>
<comment type="caution">
    <text evidence="8">The sequence shown here is derived from an EMBL/GenBank/DDBJ whole genome shotgun (WGS) entry which is preliminary data.</text>
</comment>
<evidence type="ECO:0000313" key="8">
    <source>
        <dbReference type="EMBL" id="PRY63853.1"/>
    </source>
</evidence>
<evidence type="ECO:0000256" key="2">
    <source>
        <dbReference type="ARBA" id="ARBA00022679"/>
    </source>
</evidence>
<keyword evidence="4 8" id="KW-0418">Kinase</keyword>
<dbReference type="InterPro" id="IPR002173">
    <property type="entry name" value="Carboh/pur_kinase_PfkB_CS"/>
</dbReference>
<dbReference type="SUPFAM" id="SSF53613">
    <property type="entry name" value="Ribokinase-like"/>
    <property type="match status" value="1"/>
</dbReference>
<feature type="region of interest" description="Disordered" evidence="6">
    <location>
        <begin position="1"/>
        <end position="34"/>
    </location>
</feature>
<organism evidence="8 9">
    <name type="scientific">Knoellia remsis</name>
    <dbReference type="NCBI Taxonomy" id="407159"/>
    <lineage>
        <taxon>Bacteria</taxon>
        <taxon>Bacillati</taxon>
        <taxon>Actinomycetota</taxon>
        <taxon>Actinomycetes</taxon>
        <taxon>Micrococcales</taxon>
        <taxon>Intrasporangiaceae</taxon>
        <taxon>Knoellia</taxon>
    </lineage>
</organism>
<evidence type="ECO:0000313" key="9">
    <source>
        <dbReference type="Proteomes" id="UP000237822"/>
    </source>
</evidence>
<dbReference type="InterPro" id="IPR011611">
    <property type="entry name" value="PfkB_dom"/>
</dbReference>
<dbReference type="InterPro" id="IPR050306">
    <property type="entry name" value="PfkB_Carbo_kinase"/>
</dbReference>
<dbReference type="InterPro" id="IPR029056">
    <property type="entry name" value="Ribokinase-like"/>
</dbReference>
<evidence type="ECO:0000256" key="5">
    <source>
        <dbReference type="ARBA" id="ARBA00022840"/>
    </source>
</evidence>
<keyword evidence="5" id="KW-0067">ATP-binding</keyword>
<protein>
    <submittedName>
        <fullName evidence="8">2-dehydro-3-deoxygluconokinase</fullName>
    </submittedName>
</protein>
<proteinExistence type="inferred from homology"/>
<feature type="domain" description="Carbohydrate kinase PfkB" evidence="7">
    <location>
        <begin position="20"/>
        <end position="305"/>
    </location>
</feature>
<accession>A0A2T0V100</accession>
<evidence type="ECO:0000259" key="7">
    <source>
        <dbReference type="Pfam" id="PF00294"/>
    </source>
</evidence>
<comment type="similarity">
    <text evidence="1">Belongs to the carbohydrate kinase PfkB family.</text>
</comment>
<dbReference type="Proteomes" id="UP000237822">
    <property type="component" value="Unassembled WGS sequence"/>
</dbReference>
<dbReference type="GO" id="GO:0005524">
    <property type="term" value="F:ATP binding"/>
    <property type="evidence" value="ECO:0007669"/>
    <property type="project" value="UniProtKB-KW"/>
</dbReference>
<dbReference type="Pfam" id="PF00294">
    <property type="entry name" value="PfkB"/>
    <property type="match status" value="1"/>
</dbReference>
<dbReference type="EMBL" id="PVTI01000001">
    <property type="protein sequence ID" value="PRY63853.1"/>
    <property type="molecule type" value="Genomic_DNA"/>
</dbReference>
<dbReference type="GO" id="GO:0016301">
    <property type="term" value="F:kinase activity"/>
    <property type="evidence" value="ECO:0007669"/>
    <property type="project" value="UniProtKB-KW"/>
</dbReference>
<dbReference type="Gene3D" id="3.40.1190.20">
    <property type="match status" value="1"/>
</dbReference>
<keyword evidence="9" id="KW-1185">Reference proteome</keyword>
<sequence length="324" mass="33351">MSGGVGESSTVNRERGRTITVGETMATASATRPGPLRHAGLLELSTAGAESTVAIGLTRLGHDCTYLTRVGDDELGRLVVTTLRGEGLDLVARVDESRRTGLMLREQRTSGRVRGEYWRAGSAASALSTGDVDALDFDGVSLVHVTGITLALSPSCAGAVERLVARAREVNATVSLDVNHRDGLWSRADAATALSRVVASCDIVFASADEVELLGVTTAEELLEQGPSVVAVTDGGGVATVTTAAGTVEATPPAVTLVDPLGAGDAFVVGYLSGHLDGLAVEDALARAVSVAAVGVSTRGDWEGLPRRDELRPGSRGRLTADEP</sequence>
<gene>
    <name evidence="8" type="ORF">BCF74_101260</name>
</gene>
<evidence type="ECO:0000256" key="1">
    <source>
        <dbReference type="ARBA" id="ARBA00010688"/>
    </source>
</evidence>
<name>A0A2T0V100_9MICO</name>
<evidence type="ECO:0000256" key="6">
    <source>
        <dbReference type="SAM" id="MobiDB-lite"/>
    </source>
</evidence>
<reference evidence="8 9" key="1">
    <citation type="submission" date="2018-03" db="EMBL/GenBank/DDBJ databases">
        <title>Genomic Encyclopedia of Archaeal and Bacterial Type Strains, Phase II (KMG-II): from individual species to whole genera.</title>
        <authorList>
            <person name="Goeker M."/>
        </authorList>
    </citation>
    <scope>NUCLEOTIDE SEQUENCE [LARGE SCALE GENOMIC DNA]</scope>
    <source>
        <strain evidence="8 9">ATCC BAA-1496</strain>
    </source>
</reference>
<keyword evidence="2" id="KW-0808">Transferase</keyword>
<evidence type="ECO:0000256" key="3">
    <source>
        <dbReference type="ARBA" id="ARBA00022741"/>
    </source>
</evidence>
<dbReference type="CDD" id="cd01166">
    <property type="entry name" value="KdgK"/>
    <property type="match status" value="1"/>
</dbReference>
<dbReference type="PANTHER" id="PTHR43085:SF1">
    <property type="entry name" value="PSEUDOURIDINE KINASE-RELATED"/>
    <property type="match status" value="1"/>
</dbReference>
<keyword evidence="3" id="KW-0547">Nucleotide-binding</keyword>
<feature type="region of interest" description="Disordered" evidence="6">
    <location>
        <begin position="302"/>
        <end position="324"/>
    </location>
</feature>
<evidence type="ECO:0000256" key="4">
    <source>
        <dbReference type="ARBA" id="ARBA00022777"/>
    </source>
</evidence>
<dbReference type="PROSITE" id="PS00584">
    <property type="entry name" value="PFKB_KINASES_2"/>
    <property type="match status" value="1"/>
</dbReference>